<sequence>MDDPQRLRLNEEAAYRGRYGIEITALLVQRCRSQTQQVVLPRLRSGARAL</sequence>
<organism evidence="1">
    <name type="scientific">marine metagenome</name>
    <dbReference type="NCBI Taxonomy" id="408172"/>
    <lineage>
        <taxon>unclassified sequences</taxon>
        <taxon>metagenomes</taxon>
        <taxon>ecological metagenomes</taxon>
    </lineage>
</organism>
<reference evidence="1" key="1">
    <citation type="submission" date="2018-05" db="EMBL/GenBank/DDBJ databases">
        <authorList>
            <person name="Lanie J.A."/>
            <person name="Ng W.-L."/>
            <person name="Kazmierczak K.M."/>
            <person name="Andrzejewski T.M."/>
            <person name="Davidsen T.M."/>
            <person name="Wayne K.J."/>
            <person name="Tettelin H."/>
            <person name="Glass J.I."/>
            <person name="Rusch D."/>
            <person name="Podicherti R."/>
            <person name="Tsui H.-C.T."/>
            <person name="Winkler M.E."/>
        </authorList>
    </citation>
    <scope>NUCLEOTIDE SEQUENCE</scope>
</reference>
<dbReference type="AlphaFoldDB" id="A0A382UWM5"/>
<proteinExistence type="predicted"/>
<name>A0A382UWM5_9ZZZZ</name>
<gene>
    <name evidence="1" type="ORF">METZ01_LOCUS391526</name>
</gene>
<evidence type="ECO:0000313" key="1">
    <source>
        <dbReference type="EMBL" id="SVD38672.1"/>
    </source>
</evidence>
<accession>A0A382UWM5</accession>
<feature type="non-terminal residue" evidence="1">
    <location>
        <position position="50"/>
    </location>
</feature>
<protein>
    <submittedName>
        <fullName evidence="1">Uncharacterized protein</fullName>
    </submittedName>
</protein>
<dbReference type="EMBL" id="UINC01147380">
    <property type="protein sequence ID" value="SVD38672.1"/>
    <property type="molecule type" value="Genomic_DNA"/>
</dbReference>